<sequence>MPAVSNISSLKHSNTSSPYHLSQSSSQPPPSSPPLSDLNGRCFGKFKVLKYSFTHDKRPTPEGLSAQPVDPFEWSHRIDTGMMLRIYRVDPEVGLPSGHLPTVKIVITKGYSRNPTIMENVSLPLLYSVFSHILNAGNNVFACIARDPVMGFRYLVEQNSELMTFRFQVRLEDSSQYYRAINLLQKLNCPLTMLQSKKSSEPSSEPSAEVPTKPSSINALTKFQQQTPLTSNPRSTTDKISPNVGVFESVPPRPRCATFNDALFYQTQTPTYDSILPQSGLITPHSQSGPLPQVTPQLQDSLDEPKAPPSSVVSVLAQDVGYGSQKYSQPTTVTEASVSLEDSQLHQVMVRGSSSDSPGLSNVLGEEPSTTQQLQTAQRNQIVIGGSIYSLVPVQESNQTTNSNLTPGLNNVPASIVSTAPSLVPAVEPVFVTSVPSAPAPHSLSISDRTSSSVSNSFSAQASAVVAPLSTVQSPAQIKTAASPQSSHSSSAQNSITVRDDSAYPLSQTPPISSLIHSVLSSRTELVQRPSLQIQQRIRQIINEPDFWRLVHDIEKQWHILTKGI</sequence>
<feature type="region of interest" description="Disordered" evidence="1">
    <location>
        <begin position="351"/>
        <end position="370"/>
    </location>
</feature>
<dbReference type="Pfam" id="PF03525">
    <property type="entry name" value="Meiotic_rec114"/>
    <property type="match status" value="1"/>
</dbReference>
<dbReference type="EMBL" id="CABVLU010000001">
    <property type="protein sequence ID" value="VVT43900.1"/>
    <property type="molecule type" value="Genomic_DNA"/>
</dbReference>
<evidence type="ECO:0000256" key="1">
    <source>
        <dbReference type="SAM" id="MobiDB-lite"/>
    </source>
</evidence>
<feature type="region of interest" description="Disordered" evidence="1">
    <location>
        <begin position="278"/>
        <end position="309"/>
    </location>
</feature>
<dbReference type="InterPro" id="IPR004354">
    <property type="entry name" value="Meiotic_Rec114"/>
</dbReference>
<dbReference type="RefSeq" id="XP_031850817.1">
    <property type="nucleotide sequence ID" value="XM_031994926.1"/>
</dbReference>
<evidence type="ECO:0000313" key="3">
    <source>
        <dbReference type="Proteomes" id="UP000398389"/>
    </source>
</evidence>
<feature type="region of interest" description="Disordered" evidence="1">
    <location>
        <begin position="477"/>
        <end position="496"/>
    </location>
</feature>
<gene>
    <name evidence="2" type="ORF">SAPINGB_P000202</name>
</gene>
<dbReference type="Proteomes" id="UP000398389">
    <property type="component" value="Unassembled WGS sequence"/>
</dbReference>
<feature type="compositionally biased region" description="Low complexity" evidence="1">
    <location>
        <begin position="481"/>
        <end position="495"/>
    </location>
</feature>
<feature type="compositionally biased region" description="Polar residues" evidence="1">
    <location>
        <begin position="351"/>
        <end position="360"/>
    </location>
</feature>
<organism evidence="2 3">
    <name type="scientific">Magnusiomyces paraingens</name>
    <dbReference type="NCBI Taxonomy" id="2606893"/>
    <lineage>
        <taxon>Eukaryota</taxon>
        <taxon>Fungi</taxon>
        <taxon>Dikarya</taxon>
        <taxon>Ascomycota</taxon>
        <taxon>Saccharomycotina</taxon>
        <taxon>Dipodascomycetes</taxon>
        <taxon>Dipodascales</taxon>
        <taxon>Dipodascaceae</taxon>
        <taxon>Magnusiomyces</taxon>
    </lineage>
</organism>
<dbReference type="GeneID" id="43579026"/>
<keyword evidence="3" id="KW-1185">Reference proteome</keyword>
<dbReference type="GO" id="GO:0007131">
    <property type="term" value="P:reciprocal meiotic recombination"/>
    <property type="evidence" value="ECO:0007669"/>
    <property type="project" value="InterPro"/>
</dbReference>
<feature type="region of interest" description="Disordered" evidence="1">
    <location>
        <begin position="1"/>
        <end position="36"/>
    </location>
</feature>
<protein>
    <submittedName>
        <fullName evidence="2">Uncharacterized protein</fullName>
    </submittedName>
</protein>
<feature type="compositionally biased region" description="Polar residues" evidence="1">
    <location>
        <begin position="1"/>
        <end position="15"/>
    </location>
</feature>
<evidence type="ECO:0000313" key="2">
    <source>
        <dbReference type="EMBL" id="VVT43900.1"/>
    </source>
</evidence>
<proteinExistence type="predicted"/>
<accession>A0A5E8B4S8</accession>
<feature type="compositionally biased region" description="Polar residues" evidence="1">
    <location>
        <begin position="278"/>
        <end position="300"/>
    </location>
</feature>
<dbReference type="AlphaFoldDB" id="A0A5E8B4S8"/>
<feature type="region of interest" description="Disordered" evidence="1">
    <location>
        <begin position="195"/>
        <end position="247"/>
    </location>
</feature>
<reference evidence="2 3" key="1">
    <citation type="submission" date="2019-09" db="EMBL/GenBank/DDBJ databases">
        <authorList>
            <person name="Brejova B."/>
        </authorList>
    </citation>
    <scope>NUCLEOTIDE SEQUENCE [LARGE SCALE GENOMIC DNA]</scope>
</reference>
<feature type="compositionally biased region" description="Low complexity" evidence="1">
    <location>
        <begin position="16"/>
        <end position="26"/>
    </location>
</feature>
<feature type="compositionally biased region" description="Polar residues" evidence="1">
    <location>
        <begin position="213"/>
        <end position="240"/>
    </location>
</feature>
<name>A0A5E8B4S8_9ASCO</name>